<gene>
    <name evidence="10" type="ORF">A3D01_01885</name>
</gene>
<keyword evidence="4 7" id="KW-1133">Transmembrane helix</keyword>
<evidence type="ECO:0000256" key="5">
    <source>
        <dbReference type="ARBA" id="ARBA00023136"/>
    </source>
</evidence>
<evidence type="ECO:0000259" key="8">
    <source>
        <dbReference type="Pfam" id="PF02743"/>
    </source>
</evidence>
<name>A0A1F7Z1C3_9BACT</name>
<protein>
    <recommendedName>
        <fullName evidence="12">Helix-turn-helix domain-containing protein</fullName>
    </recommendedName>
</protein>
<evidence type="ECO:0000256" key="3">
    <source>
        <dbReference type="ARBA" id="ARBA00022692"/>
    </source>
</evidence>
<evidence type="ECO:0008006" key="12">
    <source>
        <dbReference type="Google" id="ProtNLM"/>
    </source>
</evidence>
<reference evidence="10 11" key="1">
    <citation type="journal article" date="2016" name="Nat. Commun.">
        <title>Thousands of microbial genomes shed light on interconnected biogeochemical processes in an aquifer system.</title>
        <authorList>
            <person name="Anantharaman K."/>
            <person name="Brown C.T."/>
            <person name="Hug L.A."/>
            <person name="Sharon I."/>
            <person name="Castelle C.J."/>
            <person name="Probst A.J."/>
            <person name="Thomas B.C."/>
            <person name="Singh A."/>
            <person name="Wilkins M.J."/>
            <person name="Karaoz U."/>
            <person name="Brodie E.L."/>
            <person name="Williams K.H."/>
            <person name="Hubbard S.S."/>
            <person name="Banfield J.F."/>
        </authorList>
    </citation>
    <scope>NUCLEOTIDE SEQUENCE [LARGE SCALE GENOMIC DNA]</scope>
</reference>
<feature type="domain" description="Helix-turn-helix" evidence="9">
    <location>
        <begin position="4"/>
        <end position="47"/>
    </location>
</feature>
<feature type="transmembrane region" description="Helical" evidence="7">
    <location>
        <begin position="381"/>
        <end position="400"/>
    </location>
</feature>
<feature type="transmembrane region" description="Helical" evidence="7">
    <location>
        <begin position="201"/>
        <end position="223"/>
    </location>
</feature>
<keyword evidence="3 7" id="KW-0812">Transmembrane</keyword>
<dbReference type="InterPro" id="IPR029151">
    <property type="entry name" value="Sensor-like_sf"/>
</dbReference>
<feature type="transmembrane region" description="Helical" evidence="7">
    <location>
        <begin position="297"/>
        <end position="314"/>
    </location>
</feature>
<dbReference type="STRING" id="1802505.A3D01_01885"/>
<feature type="domain" description="Cache" evidence="8">
    <location>
        <begin position="412"/>
        <end position="600"/>
    </location>
</feature>
<accession>A0A1F7Z1C3</accession>
<organism evidence="10 11">
    <name type="scientific">Candidatus Woesebacteria bacterium RIFCSPHIGHO2_02_FULL_39_13</name>
    <dbReference type="NCBI Taxonomy" id="1802505"/>
    <lineage>
        <taxon>Bacteria</taxon>
        <taxon>Candidatus Woeseibacteriota</taxon>
    </lineage>
</organism>
<feature type="transmembrane region" description="Helical" evidence="7">
    <location>
        <begin position="350"/>
        <end position="369"/>
    </location>
</feature>
<evidence type="ECO:0000256" key="4">
    <source>
        <dbReference type="ARBA" id="ARBA00022989"/>
    </source>
</evidence>
<dbReference type="EMBL" id="MGGR01000017">
    <property type="protein sequence ID" value="OGM33456.1"/>
    <property type="molecule type" value="Genomic_DNA"/>
</dbReference>
<dbReference type="InterPro" id="IPR041657">
    <property type="entry name" value="HTH_17"/>
</dbReference>
<keyword evidence="5 7" id="KW-0472">Membrane</keyword>
<dbReference type="Pfam" id="PF02743">
    <property type="entry name" value="dCache_1"/>
    <property type="match status" value="1"/>
</dbReference>
<dbReference type="GO" id="GO:0005886">
    <property type="term" value="C:plasma membrane"/>
    <property type="evidence" value="ECO:0007669"/>
    <property type="project" value="UniProtKB-SubCell"/>
</dbReference>
<dbReference type="SUPFAM" id="SSF103190">
    <property type="entry name" value="Sensory domain-like"/>
    <property type="match status" value="1"/>
</dbReference>
<comment type="caution">
    <text evidence="10">The sequence shown here is derived from an EMBL/GenBank/DDBJ whole genome shotgun (WGS) entry which is preliminary data.</text>
</comment>
<dbReference type="Proteomes" id="UP000177169">
    <property type="component" value="Unassembled WGS sequence"/>
</dbReference>
<keyword evidence="2" id="KW-1003">Cell membrane</keyword>
<feature type="transmembrane region" description="Helical" evidence="7">
    <location>
        <begin position="165"/>
        <end position="189"/>
    </location>
</feature>
<evidence type="ECO:0000256" key="1">
    <source>
        <dbReference type="ARBA" id="ARBA00004651"/>
    </source>
</evidence>
<proteinExistence type="predicted"/>
<evidence type="ECO:0000259" key="9">
    <source>
        <dbReference type="Pfam" id="PF12728"/>
    </source>
</evidence>
<feature type="region of interest" description="Disordered" evidence="6">
    <location>
        <begin position="82"/>
        <end position="102"/>
    </location>
</feature>
<feature type="transmembrane region" description="Helical" evidence="7">
    <location>
        <begin position="636"/>
        <end position="657"/>
    </location>
</feature>
<dbReference type="Pfam" id="PF12728">
    <property type="entry name" value="HTH_17"/>
    <property type="match status" value="1"/>
</dbReference>
<feature type="transmembrane region" description="Helical" evidence="7">
    <location>
        <begin position="323"/>
        <end position="344"/>
    </location>
</feature>
<feature type="compositionally biased region" description="Polar residues" evidence="6">
    <location>
        <begin position="82"/>
        <end position="94"/>
    </location>
</feature>
<dbReference type="NCBIfam" id="TIGR01764">
    <property type="entry name" value="excise"/>
    <property type="match status" value="1"/>
</dbReference>
<evidence type="ECO:0000256" key="7">
    <source>
        <dbReference type="SAM" id="Phobius"/>
    </source>
</evidence>
<feature type="transmembrane region" description="Helical" evidence="7">
    <location>
        <begin position="134"/>
        <end position="153"/>
    </location>
</feature>
<feature type="transmembrane region" description="Helical" evidence="7">
    <location>
        <begin position="260"/>
        <end position="277"/>
    </location>
</feature>
<dbReference type="GO" id="GO:0003677">
    <property type="term" value="F:DNA binding"/>
    <property type="evidence" value="ECO:0007669"/>
    <property type="project" value="InterPro"/>
</dbReference>
<dbReference type="InterPro" id="IPR010093">
    <property type="entry name" value="SinI_DNA-bd"/>
</dbReference>
<comment type="subcellular location">
    <subcellularLocation>
        <location evidence="1">Cell membrane</location>
        <topology evidence="1">Multi-pass membrane protein</topology>
    </subcellularLocation>
</comment>
<dbReference type="Gene3D" id="3.30.450.20">
    <property type="entry name" value="PAS domain"/>
    <property type="match status" value="1"/>
</dbReference>
<sequence>MKRYLSVKESAELLSVSTNTIYTYLKEGKIVAKRIGRGRFKIPYSQLAPFVNLTLGNQDKVVPEGSGVERVQDEASYIKVQTSGGSPRFQSQNEAAPEKDVNNAVYTEKQSESLDDSDEESTGEDISFDRSDVIFYRIFKAISFIGIALIYWHDRSSFFTFKGSFLAASGIPLSNVLPILLFVLGALNLTEVFAPRKFLRTHILTDALSVLVLGYYSVVALTTGEYTKLIFPVAFIIVAGGHLVSGFRDGNKNASFFNSFLHYFLYLALLAGIVLVVYPHLLELPIISDYVSLQKEFFALVWFVLVVAPLIYFLSPYGKNSSLLLPFFVIAGSGLLILATEFLLAAFWDISYLSFITGVFSLFFAWWSLGSLKLDPKKVMIVTLSFCWVSATLLLGMFALRSSRQQIKIDAEKGMKGTADQIAEKVNSEFEDRSAVLVTFAGNSDLKKVVQEKETEASINYAKEIYEKLGSVERVIIYNKEGIAVGVYPRNSLAQGTNFSSQDYFQKTVSTYKAFVSPVFENILGNASIIHTEPIFENNDFIGMIGVSLDLAKLAGNFGKGLEFKYSIQATDNNGFVVFDTDSKKIGLKREENSIESSIYRTETLTVLKEARIPQWLLELKTPVAPLVAKLSNMHIILAILLTVNSIFSVAASIVASTKRQKPQVTMPTSLAANPRFI</sequence>
<evidence type="ECO:0000313" key="10">
    <source>
        <dbReference type="EMBL" id="OGM33456.1"/>
    </source>
</evidence>
<evidence type="ECO:0000313" key="11">
    <source>
        <dbReference type="Proteomes" id="UP000177169"/>
    </source>
</evidence>
<dbReference type="AlphaFoldDB" id="A0A1F7Z1C3"/>
<feature type="transmembrane region" description="Helical" evidence="7">
    <location>
        <begin position="229"/>
        <end position="248"/>
    </location>
</feature>
<dbReference type="InterPro" id="IPR033479">
    <property type="entry name" value="dCache_1"/>
</dbReference>
<evidence type="ECO:0000256" key="2">
    <source>
        <dbReference type="ARBA" id="ARBA00022475"/>
    </source>
</evidence>
<evidence type="ECO:0000256" key="6">
    <source>
        <dbReference type="SAM" id="MobiDB-lite"/>
    </source>
</evidence>